<name>A0ABR2HCQ1_9EUKA</name>
<sequence>MFDIPNDEDQTSRADQSLQEIEESLKVRGSEEIFHKFRSFLFLNPNGRASDWKIFNTQPVFVSFAKVLDALPVCTITILCRRHFSELPCFLHFFDSSPAVQMQPKSYLPYLCHKISNIPIQWVVHHILKISDIRYAYQFLTAAFKDGVTMNSNQYLTMEKQNKLWLQYLSISENTPNMSVRESWEKLTYYRSLMKQLLDFKLSISLSDFRRFDKKEFVKRQLTCCNAPVRYGNLLRNSIISFARSNSIDLPQIIIPTLSHRDWPVPQKLSIIKEFIQDKEQLKKALTLMSFRSEEDLDAIRTFAKARGIHYEPLPDNYIEAMNNAPNKRLNLISRTRSCSIGFLDSASNDSYFESPGSTPSIFKSSLNLAGSLQTASRPLAELANGSPEDPKEYVTKLKDFFNLKEIAPIVALARYGVVVSYEQYMNIESHKEILKALIQNNGYQHLTLFCEILNLTDDDIISTLCTDKMASNGEFFIPIIIQYVRRSNTFTFISFIEKVVDSIAANSDPSKACDCWFSWMNSVLDCIDADTIESMTSKALMMNALSRVTSSNKQKMPLYTFIKENENENEKFASKLIDLKFDLLAEIANPTDISKFGQSSFVGGFTSNDLLSFFTSLFRIKKLPKEKIIEYVVAAIPTVKGQLYSRILILYNILKSQRMNYSTEIAVLQILYYSSNHSIDFHELNKNPEEVLKSEVNQENIWDLLPLEKLYKLRRDVLLLEVMLNKMNSSSYEDYKIYIAHLDYKKSIEPLLQKIPERFNSKEKIQFYQGIGCVDIKKKEQTEYDLRCYALNEYIKRDFLQNPSKLILELYSKLALHERLGETLHSLCASIANRYDIQINRICENLLEHWLNENIKTMKKENEQDVTNMPEFSIYIQTLEEICERDDETNIQKVLFILRTWKPRNAAKWLIRFILQTDPKVSYRARLKAIICLFVIADKSLICDVYISGNFESLINMNYSLYYASRLELFGLHYELDDFSPETVKSTVIRSLDVDPGALRTILELCIENKISDRDLLYKILSNLVVTRKRFLLRTFTRFFQTFPNLKYDEEFVRFYTLVISAPINEMICQQVKTRMKPHHMAVIRDLFDSIADETIIVDSLIIDGEKISWAEVISRICSSGMTAFAADLGAHLVGNETRKQALLQLLNSDKYDDALWAGFDKEMVFNFIVENDLTANATDMLVDEHFVLFTAWLKKYHHNDEIEKVKDALRKQGRTKEITRMESRLARQPS</sequence>
<feature type="domain" description="Death" evidence="1">
    <location>
        <begin position="1158"/>
        <end position="1227"/>
    </location>
</feature>
<proteinExistence type="predicted"/>
<organism evidence="2 3">
    <name type="scientific">Tritrichomonas musculus</name>
    <dbReference type="NCBI Taxonomy" id="1915356"/>
    <lineage>
        <taxon>Eukaryota</taxon>
        <taxon>Metamonada</taxon>
        <taxon>Parabasalia</taxon>
        <taxon>Tritrichomonadida</taxon>
        <taxon>Tritrichomonadidae</taxon>
        <taxon>Tritrichomonas</taxon>
    </lineage>
</organism>
<dbReference type="InterPro" id="IPR000488">
    <property type="entry name" value="Death_dom"/>
</dbReference>
<evidence type="ECO:0000313" key="3">
    <source>
        <dbReference type="Proteomes" id="UP001470230"/>
    </source>
</evidence>
<dbReference type="PANTHER" id="PTHR15688:SF1">
    <property type="entry name" value="KINETOCHORE-ASSOCIATED PROTEIN 1"/>
    <property type="match status" value="1"/>
</dbReference>
<dbReference type="PROSITE" id="PS50017">
    <property type="entry name" value="DEATH_DOMAIN"/>
    <property type="match status" value="1"/>
</dbReference>
<dbReference type="Proteomes" id="UP001470230">
    <property type="component" value="Unassembled WGS sequence"/>
</dbReference>
<keyword evidence="3" id="KW-1185">Reference proteome</keyword>
<reference evidence="2 3" key="1">
    <citation type="submission" date="2024-04" db="EMBL/GenBank/DDBJ databases">
        <title>Tritrichomonas musculus Genome.</title>
        <authorList>
            <person name="Alves-Ferreira E."/>
            <person name="Grigg M."/>
            <person name="Lorenzi H."/>
            <person name="Galac M."/>
        </authorList>
    </citation>
    <scope>NUCLEOTIDE SEQUENCE [LARGE SCALE GENOMIC DNA]</scope>
    <source>
        <strain evidence="2 3">EAF2021</strain>
    </source>
</reference>
<accession>A0ABR2HCQ1</accession>
<dbReference type="EMBL" id="JAPFFF010000032">
    <property type="protein sequence ID" value="KAK8844498.1"/>
    <property type="molecule type" value="Genomic_DNA"/>
</dbReference>
<evidence type="ECO:0000313" key="2">
    <source>
        <dbReference type="EMBL" id="KAK8844498.1"/>
    </source>
</evidence>
<protein>
    <submittedName>
        <fullName evidence="2">Kinetochore-associated protein 1</fullName>
    </submittedName>
</protein>
<comment type="caution">
    <text evidence="2">The sequence shown here is derived from an EMBL/GenBank/DDBJ whole genome shotgun (WGS) entry which is preliminary data.</text>
</comment>
<dbReference type="InterPro" id="IPR052802">
    <property type="entry name" value="KNTC1"/>
</dbReference>
<evidence type="ECO:0000259" key="1">
    <source>
        <dbReference type="PROSITE" id="PS50017"/>
    </source>
</evidence>
<gene>
    <name evidence="2" type="ORF">M9Y10_024360</name>
</gene>
<dbReference type="PANTHER" id="PTHR15688">
    <property type="entry name" value="KINETOCHORE-ASSOCIATED PROTEIN 1"/>
    <property type="match status" value="1"/>
</dbReference>
<dbReference type="InterPro" id="IPR019527">
    <property type="entry name" value="RZZ-complex_KNTC1/ROD_C"/>
</dbReference>
<dbReference type="Pfam" id="PF10493">
    <property type="entry name" value="Rod_C"/>
    <property type="match status" value="1"/>
</dbReference>